<proteinExistence type="predicted"/>
<reference evidence="1 2" key="1">
    <citation type="submission" date="2019-06" db="EMBL/GenBank/DDBJ databases">
        <title>Draft genomes of female and male turbot (Scophthalmus maximus).</title>
        <authorList>
            <person name="Xu H."/>
            <person name="Xu X.-W."/>
            <person name="Shao C."/>
            <person name="Chen S."/>
        </authorList>
    </citation>
    <scope>NUCLEOTIDE SEQUENCE [LARGE SCALE GENOMIC DNA]</scope>
    <source>
        <strain evidence="1">Ysfricsl-2016a</strain>
        <tissue evidence="1">Blood</tissue>
    </source>
</reference>
<evidence type="ECO:0000313" key="2">
    <source>
        <dbReference type="Proteomes" id="UP000438429"/>
    </source>
</evidence>
<evidence type="ECO:0000313" key="1">
    <source>
        <dbReference type="EMBL" id="KAF0022614.1"/>
    </source>
</evidence>
<gene>
    <name evidence="1" type="ORF">F2P81_025240</name>
</gene>
<dbReference type="AlphaFoldDB" id="A0A6A4RVS9"/>
<accession>A0A6A4RVS9</accession>
<dbReference type="EMBL" id="VEVO01000025">
    <property type="protein sequence ID" value="KAF0022614.1"/>
    <property type="molecule type" value="Genomic_DNA"/>
</dbReference>
<dbReference type="Proteomes" id="UP000438429">
    <property type="component" value="Unassembled WGS sequence"/>
</dbReference>
<comment type="caution">
    <text evidence="1">The sequence shown here is derived from an EMBL/GenBank/DDBJ whole genome shotgun (WGS) entry which is preliminary data.</text>
</comment>
<protein>
    <submittedName>
        <fullName evidence="1">Uncharacterized protein</fullName>
    </submittedName>
</protein>
<sequence>MWTRVAVRVCAHQRAEENLPAGLRSIKHSLSYLVTNSGTTFLSDRRFHVAVTLRPSASNQIKRFLSLRRLLFKVRCEDMGGKTRSRLESDGPSRPFTSHNSHLLVSPLGRIPESLCLSDNHLCVNMSVFHRRVKRPRHSCET</sequence>
<organism evidence="1 2">
    <name type="scientific">Scophthalmus maximus</name>
    <name type="common">Turbot</name>
    <name type="synonym">Psetta maxima</name>
    <dbReference type="NCBI Taxonomy" id="52904"/>
    <lineage>
        <taxon>Eukaryota</taxon>
        <taxon>Metazoa</taxon>
        <taxon>Chordata</taxon>
        <taxon>Craniata</taxon>
        <taxon>Vertebrata</taxon>
        <taxon>Euteleostomi</taxon>
        <taxon>Actinopterygii</taxon>
        <taxon>Neopterygii</taxon>
        <taxon>Teleostei</taxon>
        <taxon>Neoteleostei</taxon>
        <taxon>Acanthomorphata</taxon>
        <taxon>Carangaria</taxon>
        <taxon>Pleuronectiformes</taxon>
        <taxon>Pleuronectoidei</taxon>
        <taxon>Scophthalmidae</taxon>
        <taxon>Scophthalmus</taxon>
    </lineage>
</organism>
<name>A0A6A4RVS9_SCOMX</name>